<evidence type="ECO:0000256" key="4">
    <source>
        <dbReference type="SAM" id="MobiDB-lite"/>
    </source>
</evidence>
<dbReference type="Proteomes" id="UP001497516">
    <property type="component" value="Chromosome 9"/>
</dbReference>
<dbReference type="PANTHER" id="PTHR12356">
    <property type="entry name" value="NUCLEAR MOVEMENT PROTEIN NUDC"/>
    <property type="match status" value="1"/>
</dbReference>
<evidence type="ECO:0000256" key="3">
    <source>
        <dbReference type="ARBA" id="ARBA00053226"/>
    </source>
</evidence>
<dbReference type="GO" id="GO:0006950">
    <property type="term" value="P:response to stress"/>
    <property type="evidence" value="ECO:0007669"/>
    <property type="project" value="UniProtKB-ARBA"/>
</dbReference>
<name>A0AAV2GWQ2_9ROSI</name>
<dbReference type="FunFam" id="2.60.40.790:FF:000001">
    <property type="entry name" value="Nuclear migration protein nudC"/>
    <property type="match status" value="1"/>
</dbReference>
<dbReference type="AlphaFoldDB" id="A0AAV2GWQ2"/>
<evidence type="ECO:0000313" key="7">
    <source>
        <dbReference type="EMBL" id="CAL1414697.1"/>
    </source>
</evidence>
<comment type="subcellular location">
    <subcellularLocation>
        <location evidence="1">Cytoplasmic granule</location>
    </subcellularLocation>
</comment>
<evidence type="ECO:0000313" key="6">
    <source>
        <dbReference type="EMBL" id="CAL1414597.1"/>
    </source>
</evidence>
<evidence type="ECO:0000259" key="5">
    <source>
        <dbReference type="PROSITE" id="PS51203"/>
    </source>
</evidence>
<dbReference type="GO" id="GO:0006457">
    <property type="term" value="P:protein folding"/>
    <property type="evidence" value="ECO:0007669"/>
    <property type="project" value="TreeGrafter"/>
</dbReference>
<dbReference type="InterPro" id="IPR008978">
    <property type="entry name" value="HSP20-like_chaperone"/>
</dbReference>
<dbReference type="PANTHER" id="PTHR12356:SF22">
    <property type="entry name" value="PROTEIN BOBBER 2-LIKE"/>
    <property type="match status" value="1"/>
</dbReference>
<sequence length="199" mass="22537">MAIISDIEETTNSTPPSEQEKKGNSTMLPNSANGLDMDKYSWGQSLQEVSITAPVPTGTKSRQITCEIKKKSLKLGLKGEPAMIIIEGELFGPVKVDESFWHLEDQKTVSVLLTKSDERNWWKSLVKGGPEIDTQKVEPEPSRLGDLDPELRSTVEKMMFDQRQKEMGRPTSDEIQQQELLKKFDFSKMKRVDKFSNMA</sequence>
<keyword evidence="2" id="KW-0963">Cytoplasm</keyword>
<feature type="region of interest" description="Disordered" evidence="4">
    <location>
        <begin position="1"/>
        <end position="32"/>
    </location>
</feature>
<dbReference type="Gene3D" id="2.60.40.790">
    <property type="match status" value="1"/>
</dbReference>
<proteinExistence type="predicted"/>
<dbReference type="CDD" id="cd06467">
    <property type="entry name" value="p23_NUDC_like"/>
    <property type="match status" value="1"/>
</dbReference>
<protein>
    <recommendedName>
        <fullName evidence="5">CS domain-containing protein</fullName>
    </recommendedName>
</protein>
<gene>
    <name evidence="6" type="ORF">LTRI10_LOCUS53747</name>
    <name evidence="7" type="ORF">LTRI10_LOCUS53841</name>
</gene>
<accession>A0AAV2GWQ2</accession>
<evidence type="ECO:0000256" key="1">
    <source>
        <dbReference type="ARBA" id="ARBA00004463"/>
    </source>
</evidence>
<reference evidence="7 8" key="1">
    <citation type="submission" date="2024-04" db="EMBL/GenBank/DDBJ databases">
        <authorList>
            <person name="Fracassetti M."/>
        </authorList>
    </citation>
    <scope>NUCLEOTIDE SEQUENCE [LARGE SCALE GENOMIC DNA]</scope>
</reference>
<dbReference type="SUPFAM" id="SSF49764">
    <property type="entry name" value="HSP20-like chaperones"/>
    <property type="match status" value="1"/>
</dbReference>
<dbReference type="PROSITE" id="PS51203">
    <property type="entry name" value="CS"/>
    <property type="match status" value="1"/>
</dbReference>
<dbReference type="GO" id="GO:0051082">
    <property type="term" value="F:unfolded protein binding"/>
    <property type="evidence" value="ECO:0007669"/>
    <property type="project" value="TreeGrafter"/>
</dbReference>
<evidence type="ECO:0000313" key="8">
    <source>
        <dbReference type="Proteomes" id="UP001497516"/>
    </source>
</evidence>
<evidence type="ECO:0000256" key="2">
    <source>
        <dbReference type="ARBA" id="ARBA00022490"/>
    </source>
</evidence>
<dbReference type="InterPro" id="IPR007052">
    <property type="entry name" value="CS_dom"/>
</dbReference>
<keyword evidence="8" id="KW-1185">Reference proteome</keyword>
<dbReference type="Pfam" id="PF04969">
    <property type="entry name" value="CS"/>
    <property type="match status" value="1"/>
</dbReference>
<feature type="domain" description="CS" evidence="5">
    <location>
        <begin position="35"/>
        <end position="126"/>
    </location>
</feature>
<dbReference type="InterPro" id="IPR037898">
    <property type="entry name" value="NudC_fam"/>
</dbReference>
<comment type="function">
    <text evidence="3">Small heat shock protein required for the establishment of auxin gradients and for patterning of the apical domain of the embryo. Involved in the specification of the cotyledon primordia. Also required for normal inflorescence and floral meristem function, normal developmental patterning and thermotolerance. Acts as a molecular chaperone.</text>
</comment>
<dbReference type="EMBL" id="OZ034822">
    <property type="protein sequence ID" value="CAL1414697.1"/>
    <property type="molecule type" value="Genomic_DNA"/>
</dbReference>
<dbReference type="EMBL" id="OZ034822">
    <property type="protein sequence ID" value="CAL1414597.1"/>
    <property type="molecule type" value="Genomic_DNA"/>
</dbReference>
<dbReference type="GO" id="GO:0005737">
    <property type="term" value="C:cytoplasm"/>
    <property type="evidence" value="ECO:0007669"/>
    <property type="project" value="TreeGrafter"/>
</dbReference>
<organism evidence="7 8">
    <name type="scientific">Linum trigynum</name>
    <dbReference type="NCBI Taxonomy" id="586398"/>
    <lineage>
        <taxon>Eukaryota</taxon>
        <taxon>Viridiplantae</taxon>
        <taxon>Streptophyta</taxon>
        <taxon>Embryophyta</taxon>
        <taxon>Tracheophyta</taxon>
        <taxon>Spermatophyta</taxon>
        <taxon>Magnoliopsida</taxon>
        <taxon>eudicotyledons</taxon>
        <taxon>Gunneridae</taxon>
        <taxon>Pentapetalae</taxon>
        <taxon>rosids</taxon>
        <taxon>fabids</taxon>
        <taxon>Malpighiales</taxon>
        <taxon>Linaceae</taxon>
        <taxon>Linum</taxon>
    </lineage>
</organism>